<comment type="similarity">
    <text evidence="2">Belongs to the cytochrome P450 family.</text>
</comment>
<dbReference type="AlphaFoldDB" id="A0A914CJ14"/>
<dbReference type="Gene3D" id="1.10.630.10">
    <property type="entry name" value="Cytochrome P450"/>
    <property type="match status" value="1"/>
</dbReference>
<dbReference type="GO" id="GO:0005506">
    <property type="term" value="F:iron ion binding"/>
    <property type="evidence" value="ECO:0007669"/>
    <property type="project" value="InterPro"/>
</dbReference>
<keyword evidence="7" id="KW-0503">Monooxygenase</keyword>
<dbReference type="GO" id="GO:0020037">
    <property type="term" value="F:heme binding"/>
    <property type="evidence" value="ECO:0007669"/>
    <property type="project" value="InterPro"/>
</dbReference>
<evidence type="ECO:0000313" key="10">
    <source>
        <dbReference type="WBParaSite" id="ACRNAN_scaffold11349.g32430.t1"/>
    </source>
</evidence>
<dbReference type="WBParaSite" id="ACRNAN_scaffold11349.g32430.t1">
    <property type="protein sequence ID" value="ACRNAN_scaffold11349.g32430.t1"/>
    <property type="gene ID" value="ACRNAN_scaffold11349.g32430"/>
</dbReference>
<feature type="transmembrane region" description="Helical" evidence="8">
    <location>
        <begin position="6"/>
        <end position="24"/>
    </location>
</feature>
<reference evidence="10" key="1">
    <citation type="submission" date="2022-11" db="UniProtKB">
        <authorList>
            <consortium name="WormBaseParasite"/>
        </authorList>
    </citation>
    <scope>IDENTIFICATION</scope>
</reference>
<keyword evidence="4" id="KW-0479">Metal-binding</keyword>
<dbReference type="Pfam" id="PF00067">
    <property type="entry name" value="p450"/>
    <property type="match status" value="1"/>
</dbReference>
<keyword evidence="3" id="KW-0349">Heme</keyword>
<name>A0A914CJ14_9BILA</name>
<evidence type="ECO:0000256" key="2">
    <source>
        <dbReference type="ARBA" id="ARBA00010617"/>
    </source>
</evidence>
<dbReference type="PANTHER" id="PTHR24292:SF102">
    <property type="entry name" value="CYTOCHROME P450 FAMILY-RELATED"/>
    <property type="match status" value="1"/>
</dbReference>
<dbReference type="PANTHER" id="PTHR24292">
    <property type="entry name" value="CYTOCHROME P450"/>
    <property type="match status" value="1"/>
</dbReference>
<evidence type="ECO:0000256" key="6">
    <source>
        <dbReference type="ARBA" id="ARBA00023004"/>
    </source>
</evidence>
<dbReference type="GO" id="GO:0016705">
    <property type="term" value="F:oxidoreductase activity, acting on paired donors, with incorporation or reduction of molecular oxygen"/>
    <property type="evidence" value="ECO:0007669"/>
    <property type="project" value="InterPro"/>
</dbReference>
<evidence type="ECO:0000256" key="4">
    <source>
        <dbReference type="ARBA" id="ARBA00022723"/>
    </source>
</evidence>
<proteinExistence type="inferred from homology"/>
<sequence>MLSIIFSLIFVTISTFFLYYLACIQRDGYWKRRGIPTPKGEILFGNLKALLNRNYPAMLQIRDWTKQFGKVYGIREGWRQVLVVSDPDMIYEMLVKKFDNFYGRKLFAIQGNPDKDPRGDVVNTRGARWKRLRNIASPTFNINNLKR</sequence>
<keyword evidence="8" id="KW-0812">Transmembrane</keyword>
<comment type="cofactor">
    <cofactor evidence="1">
        <name>heme</name>
        <dbReference type="ChEBI" id="CHEBI:30413"/>
    </cofactor>
</comment>
<evidence type="ECO:0000256" key="3">
    <source>
        <dbReference type="ARBA" id="ARBA00022617"/>
    </source>
</evidence>
<keyword evidence="8" id="KW-0472">Membrane</keyword>
<accession>A0A914CJ14</accession>
<dbReference type="InterPro" id="IPR050476">
    <property type="entry name" value="Insect_CytP450_Detox"/>
</dbReference>
<dbReference type="InterPro" id="IPR001128">
    <property type="entry name" value="Cyt_P450"/>
</dbReference>
<evidence type="ECO:0000256" key="1">
    <source>
        <dbReference type="ARBA" id="ARBA00001971"/>
    </source>
</evidence>
<organism evidence="9 10">
    <name type="scientific">Acrobeloides nanus</name>
    <dbReference type="NCBI Taxonomy" id="290746"/>
    <lineage>
        <taxon>Eukaryota</taxon>
        <taxon>Metazoa</taxon>
        <taxon>Ecdysozoa</taxon>
        <taxon>Nematoda</taxon>
        <taxon>Chromadorea</taxon>
        <taxon>Rhabditida</taxon>
        <taxon>Tylenchina</taxon>
        <taxon>Cephalobomorpha</taxon>
        <taxon>Cephaloboidea</taxon>
        <taxon>Cephalobidae</taxon>
        <taxon>Acrobeloides</taxon>
    </lineage>
</organism>
<evidence type="ECO:0000313" key="9">
    <source>
        <dbReference type="Proteomes" id="UP000887540"/>
    </source>
</evidence>
<protein>
    <submittedName>
        <fullName evidence="10">Cytochrome P450</fullName>
    </submittedName>
</protein>
<keyword evidence="6" id="KW-0408">Iron</keyword>
<dbReference type="Proteomes" id="UP000887540">
    <property type="component" value="Unplaced"/>
</dbReference>
<evidence type="ECO:0000256" key="5">
    <source>
        <dbReference type="ARBA" id="ARBA00023002"/>
    </source>
</evidence>
<dbReference type="GO" id="GO:0004497">
    <property type="term" value="F:monooxygenase activity"/>
    <property type="evidence" value="ECO:0007669"/>
    <property type="project" value="UniProtKB-KW"/>
</dbReference>
<keyword evidence="9" id="KW-1185">Reference proteome</keyword>
<keyword evidence="8" id="KW-1133">Transmembrane helix</keyword>
<evidence type="ECO:0000256" key="7">
    <source>
        <dbReference type="ARBA" id="ARBA00023033"/>
    </source>
</evidence>
<evidence type="ECO:0000256" key="8">
    <source>
        <dbReference type="SAM" id="Phobius"/>
    </source>
</evidence>
<dbReference type="InterPro" id="IPR036396">
    <property type="entry name" value="Cyt_P450_sf"/>
</dbReference>
<dbReference type="SUPFAM" id="SSF48264">
    <property type="entry name" value="Cytochrome P450"/>
    <property type="match status" value="1"/>
</dbReference>
<keyword evidence="5" id="KW-0560">Oxidoreductase</keyword>